<dbReference type="PANTHER" id="PTHR35179">
    <property type="entry name" value="PROTEIN CBG02620"/>
    <property type="match status" value="1"/>
</dbReference>
<dbReference type="EMBL" id="KV425892">
    <property type="protein sequence ID" value="KZW01619.1"/>
    <property type="molecule type" value="Genomic_DNA"/>
</dbReference>
<dbReference type="InParanoid" id="A0A165P444"/>
<name>A0A165P444_EXIGL</name>
<dbReference type="PANTHER" id="PTHR35179:SF2">
    <property type="entry name" value="START DOMAIN-CONTAINING PROTEIN"/>
    <property type="match status" value="1"/>
</dbReference>
<proteinExistence type="predicted"/>
<organism evidence="1 2">
    <name type="scientific">Exidia glandulosa HHB12029</name>
    <dbReference type="NCBI Taxonomy" id="1314781"/>
    <lineage>
        <taxon>Eukaryota</taxon>
        <taxon>Fungi</taxon>
        <taxon>Dikarya</taxon>
        <taxon>Basidiomycota</taxon>
        <taxon>Agaricomycotina</taxon>
        <taxon>Agaricomycetes</taxon>
        <taxon>Auriculariales</taxon>
        <taxon>Exidiaceae</taxon>
        <taxon>Exidia</taxon>
    </lineage>
</organism>
<dbReference type="Proteomes" id="UP000077266">
    <property type="component" value="Unassembled WGS sequence"/>
</dbReference>
<dbReference type="AlphaFoldDB" id="A0A165P444"/>
<feature type="non-terminal residue" evidence="1">
    <location>
        <position position="228"/>
    </location>
</feature>
<sequence length="228" mass="25739">MSGYTAHQSRLRPPQFALDEDVFIGLENRPIRHFAVPEAPGATRQRYLAGLQTVSSYSWIDAEVPTIAVPGMPRVWTDPPPGIALERDGNEAVKDQNTLMTPRFPLLALVASVRAYRPNFAFNEVNIVTTRNSLRKLLRFIRGSGRPGAVADFRLDVDVTGKSVLLTRRELRIVEHYKSRSMRVAQSFERVCTLPADGDYATHMSHHRVVKYRFGGLNILMRFETDAC</sequence>
<dbReference type="OrthoDB" id="420564at2759"/>
<keyword evidence="2" id="KW-1185">Reference proteome</keyword>
<reference evidence="1 2" key="1">
    <citation type="journal article" date="2016" name="Mol. Biol. Evol.">
        <title>Comparative Genomics of Early-Diverging Mushroom-Forming Fungi Provides Insights into the Origins of Lignocellulose Decay Capabilities.</title>
        <authorList>
            <person name="Nagy L.G."/>
            <person name="Riley R."/>
            <person name="Tritt A."/>
            <person name="Adam C."/>
            <person name="Daum C."/>
            <person name="Floudas D."/>
            <person name="Sun H."/>
            <person name="Yadav J.S."/>
            <person name="Pangilinan J."/>
            <person name="Larsson K.H."/>
            <person name="Matsuura K."/>
            <person name="Barry K."/>
            <person name="Labutti K."/>
            <person name="Kuo R."/>
            <person name="Ohm R.A."/>
            <person name="Bhattacharya S.S."/>
            <person name="Shirouzu T."/>
            <person name="Yoshinaga Y."/>
            <person name="Martin F.M."/>
            <person name="Grigoriev I.V."/>
            <person name="Hibbett D.S."/>
        </authorList>
    </citation>
    <scope>NUCLEOTIDE SEQUENCE [LARGE SCALE GENOMIC DNA]</scope>
    <source>
        <strain evidence="1 2">HHB12029</strain>
    </source>
</reference>
<dbReference type="STRING" id="1314781.A0A165P444"/>
<protein>
    <submittedName>
        <fullName evidence="1">Uncharacterized protein</fullName>
    </submittedName>
</protein>
<evidence type="ECO:0000313" key="2">
    <source>
        <dbReference type="Proteomes" id="UP000077266"/>
    </source>
</evidence>
<evidence type="ECO:0000313" key="1">
    <source>
        <dbReference type="EMBL" id="KZW01619.1"/>
    </source>
</evidence>
<accession>A0A165P444</accession>
<gene>
    <name evidence="1" type="ORF">EXIGLDRAFT_602732</name>
</gene>